<evidence type="ECO:0000256" key="1">
    <source>
        <dbReference type="ARBA" id="ARBA00023239"/>
    </source>
</evidence>
<evidence type="ECO:0000256" key="3">
    <source>
        <dbReference type="PIRSR" id="PIRSR001365-1"/>
    </source>
</evidence>
<dbReference type="Proteomes" id="UP000598820">
    <property type="component" value="Unassembled WGS sequence"/>
</dbReference>
<comment type="caution">
    <text evidence="4">The sequence shown here is derived from an EMBL/GenBank/DDBJ whole genome shotgun (WGS) entry which is preliminary data.</text>
</comment>
<dbReference type="GO" id="GO:0008747">
    <property type="term" value="F:N-acetylneuraminate lyase activity"/>
    <property type="evidence" value="ECO:0007669"/>
    <property type="project" value="TreeGrafter"/>
</dbReference>
<protein>
    <submittedName>
        <fullName evidence="4">Dihydrodipicolinate synthase family protein</fullName>
    </submittedName>
</protein>
<evidence type="ECO:0000256" key="2">
    <source>
        <dbReference type="PIRNR" id="PIRNR001365"/>
    </source>
</evidence>
<dbReference type="EMBL" id="JACWZY010000025">
    <property type="protein sequence ID" value="MBD2703836.1"/>
    <property type="molecule type" value="Genomic_DNA"/>
</dbReference>
<reference evidence="4" key="1">
    <citation type="submission" date="2020-09" db="EMBL/GenBank/DDBJ databases">
        <authorList>
            <person name="Kim M.K."/>
        </authorList>
    </citation>
    <scope>NUCLEOTIDE SEQUENCE</scope>
    <source>
        <strain evidence="4">BT702</strain>
    </source>
</reference>
<gene>
    <name evidence="4" type="ORF">IC229_24535</name>
</gene>
<dbReference type="RefSeq" id="WP_190889881.1">
    <property type="nucleotide sequence ID" value="NZ_JACWZY010000025.1"/>
</dbReference>
<feature type="active site" description="Schiff-base intermediate with substrate" evidence="3">
    <location>
        <position position="179"/>
    </location>
</feature>
<dbReference type="SMART" id="SM01130">
    <property type="entry name" value="DHDPS"/>
    <property type="match status" value="1"/>
</dbReference>
<evidence type="ECO:0000313" key="5">
    <source>
        <dbReference type="Proteomes" id="UP000598820"/>
    </source>
</evidence>
<dbReference type="GO" id="GO:0019262">
    <property type="term" value="P:N-acetylneuraminate catabolic process"/>
    <property type="evidence" value="ECO:0007669"/>
    <property type="project" value="TreeGrafter"/>
</dbReference>
<dbReference type="AlphaFoldDB" id="A0A926Y503"/>
<dbReference type="CDD" id="cd00408">
    <property type="entry name" value="DHDPS-like"/>
    <property type="match status" value="1"/>
</dbReference>
<dbReference type="InterPro" id="IPR002220">
    <property type="entry name" value="DapA-like"/>
</dbReference>
<sequence length="318" mass="35896">MSARNKPSTYHSLEATDIRGNWATLMLPICEDDSIDFEELANEIDTLIAFGVDGIYSNGTAGEFYNQTEVEFDQIHELLAQKCHAAGMPFQIGVSHMSPILSLERLKRSLRWEPGAVQVILPDWFPPTESEIISFLRRMADVSTDVRLVLYNPPHAKVRLTPTQFSQLKDAIPQLVGVKVPGGDSAWYVQMRKYMQGLSVFVPGHFLATGIQEGAHGAYSNVACLHPKLAQDWYNLMLSDLDQALEWEQGIQRWMREYIAPYITEKGYPNPACDKFMSVVGGWSKVGCRMRWPYRSIPETDAQPVRTAARLLIPAFTQ</sequence>
<dbReference type="PIRSF" id="PIRSF001365">
    <property type="entry name" value="DHDPS"/>
    <property type="match status" value="1"/>
</dbReference>
<organism evidence="4 5">
    <name type="scientific">Spirosoma profusum</name>
    <dbReference type="NCBI Taxonomy" id="2771354"/>
    <lineage>
        <taxon>Bacteria</taxon>
        <taxon>Pseudomonadati</taxon>
        <taxon>Bacteroidota</taxon>
        <taxon>Cytophagia</taxon>
        <taxon>Cytophagales</taxon>
        <taxon>Cytophagaceae</taxon>
        <taxon>Spirosoma</taxon>
    </lineage>
</organism>
<keyword evidence="1 2" id="KW-0456">Lyase</keyword>
<dbReference type="PANTHER" id="PTHR42849">
    <property type="entry name" value="N-ACETYLNEURAMINATE LYASE"/>
    <property type="match status" value="1"/>
</dbReference>
<evidence type="ECO:0000313" key="4">
    <source>
        <dbReference type="EMBL" id="MBD2703836.1"/>
    </source>
</evidence>
<comment type="similarity">
    <text evidence="2">Belongs to the DapA family.</text>
</comment>
<dbReference type="Pfam" id="PF00701">
    <property type="entry name" value="DHDPS"/>
    <property type="match status" value="1"/>
</dbReference>
<dbReference type="GO" id="GO:0005829">
    <property type="term" value="C:cytosol"/>
    <property type="evidence" value="ECO:0007669"/>
    <property type="project" value="TreeGrafter"/>
</dbReference>
<dbReference type="InterPro" id="IPR013785">
    <property type="entry name" value="Aldolase_TIM"/>
</dbReference>
<keyword evidence="5" id="KW-1185">Reference proteome</keyword>
<dbReference type="SUPFAM" id="SSF51569">
    <property type="entry name" value="Aldolase"/>
    <property type="match status" value="1"/>
</dbReference>
<proteinExistence type="inferred from homology"/>
<dbReference type="Gene3D" id="3.20.20.70">
    <property type="entry name" value="Aldolase class I"/>
    <property type="match status" value="1"/>
</dbReference>
<dbReference type="PANTHER" id="PTHR42849:SF1">
    <property type="entry name" value="N-ACETYLNEURAMINATE LYASE"/>
    <property type="match status" value="1"/>
</dbReference>
<feature type="active site" description="Proton donor/acceptor" evidence="3">
    <location>
        <position position="151"/>
    </location>
</feature>
<name>A0A926Y503_9BACT</name>
<accession>A0A926Y503</accession>